<accession>A0A1I8NZV6</accession>
<protein>
    <submittedName>
        <fullName evidence="2">Uncharacterized protein</fullName>
    </submittedName>
</protein>
<evidence type="ECO:0000256" key="1">
    <source>
        <dbReference type="SAM" id="MobiDB-lite"/>
    </source>
</evidence>
<proteinExistence type="predicted"/>
<reference evidence="2" key="1">
    <citation type="submission" date="2020-05" db="UniProtKB">
        <authorList>
            <consortium name="EnsemblMetazoa"/>
        </authorList>
    </citation>
    <scope>IDENTIFICATION</scope>
    <source>
        <strain evidence="2">USDA</strain>
    </source>
</reference>
<dbReference type="VEuPathDB" id="VectorBase:SCAU003598"/>
<name>A0A1I8NZV6_STOCA</name>
<feature type="region of interest" description="Disordered" evidence="1">
    <location>
        <begin position="351"/>
        <end position="406"/>
    </location>
</feature>
<feature type="compositionally biased region" description="Polar residues" evidence="1">
    <location>
        <begin position="37"/>
        <end position="55"/>
    </location>
</feature>
<dbReference type="Proteomes" id="UP000095300">
    <property type="component" value="Unassembled WGS sequence"/>
</dbReference>
<feature type="compositionally biased region" description="Polar residues" evidence="1">
    <location>
        <begin position="364"/>
        <end position="374"/>
    </location>
</feature>
<feature type="region of interest" description="Disordered" evidence="1">
    <location>
        <begin position="34"/>
        <end position="63"/>
    </location>
</feature>
<keyword evidence="3" id="KW-1185">Reference proteome</keyword>
<organism evidence="2 3">
    <name type="scientific">Stomoxys calcitrans</name>
    <name type="common">Stable fly</name>
    <name type="synonym">Conops calcitrans</name>
    <dbReference type="NCBI Taxonomy" id="35570"/>
    <lineage>
        <taxon>Eukaryota</taxon>
        <taxon>Metazoa</taxon>
        <taxon>Ecdysozoa</taxon>
        <taxon>Arthropoda</taxon>
        <taxon>Hexapoda</taxon>
        <taxon>Insecta</taxon>
        <taxon>Pterygota</taxon>
        <taxon>Neoptera</taxon>
        <taxon>Endopterygota</taxon>
        <taxon>Diptera</taxon>
        <taxon>Brachycera</taxon>
        <taxon>Muscomorpha</taxon>
        <taxon>Muscoidea</taxon>
        <taxon>Muscidae</taxon>
        <taxon>Stomoxys</taxon>
    </lineage>
</organism>
<feature type="region of interest" description="Disordered" evidence="1">
    <location>
        <begin position="97"/>
        <end position="127"/>
    </location>
</feature>
<evidence type="ECO:0000313" key="3">
    <source>
        <dbReference type="Proteomes" id="UP000095300"/>
    </source>
</evidence>
<gene>
    <name evidence="2" type="primary">106083697</name>
</gene>
<sequence>MPNNGNQNSNQDFEKKVNTLSQNALKKYLDEYFSSGAKGSSNETPSQNFDNSDQRYGNDFPYSTLRYNANDGYDNSMSGNYKQSYSSFSRADNKQDFNAWNKKNGGIGNSRRQDDYDTSDGRPMCSQQRFRTGYDRSENMPDSGTKEQFHDHECSSWYGSSQQLNEKYDYSTVENTPKSRNNQNRFEEVNSARGKSDFNFQRNQVGYSRGDHTYDFKDNQDPAEVGNFNVTTRDESYNKSNQQRFAGDDFSRYQQTSDVSYKNQQNFGGGGSFANFNLQNNQRNISQGRAGGDCNNFYSNQQTQQFVSNKQNNLDNNMETNWIKPQSSHQMNRNDFGGNSNYQAPHSAVNQTRTLQHNSDRKIGSSTKGGSWQKGNDINKNISKKKNLDKNRTVRRRSAQVRDTEYQEQLINGTGKKAQNTKTKPNPESYWRDWWPNYAYIQNMIPIVDENDPEVKDFLKFTYEPDDPRFKPRVALLLNMGTLKILRSFNHTETNYKFRETYKLFLYKKHLEDPNFQKHLNHQEKDLVLKSLALLRHKGKYTLMLQSVISRWDLHQKTIAGLSKLVAEKTAYNMMNTKLYHYLVMDSIQELKNMCALDWSGFPEFYAKLQSMPPPHYASTDNILTKTTGPLDDCCNNSDVDNAD</sequence>
<feature type="region of interest" description="Disordered" evidence="1">
    <location>
        <begin position="326"/>
        <end position="345"/>
    </location>
</feature>
<evidence type="ECO:0000313" key="2">
    <source>
        <dbReference type="EnsemblMetazoa" id="SCAU003598-PB"/>
    </source>
</evidence>
<dbReference type="AlphaFoldDB" id="A0A1I8NZV6"/>
<dbReference type="KEGG" id="scac:106083697"/>
<dbReference type="OrthoDB" id="5135119at2759"/>
<dbReference type="EnsemblMetazoa" id="SCAU003598-RB">
    <property type="protein sequence ID" value="SCAU003598-PB"/>
    <property type="gene ID" value="SCAU003598"/>
</dbReference>